<dbReference type="Pfam" id="PF13041">
    <property type="entry name" value="PPR_2"/>
    <property type="match status" value="2"/>
</dbReference>
<accession>A0A9K3NEC8</accession>
<name>A0A9K3NEC8_HELAN</name>
<evidence type="ECO:0000313" key="4">
    <source>
        <dbReference type="Proteomes" id="UP000215914"/>
    </source>
</evidence>
<evidence type="ECO:0000256" key="2">
    <source>
        <dbReference type="PROSITE-ProRule" id="PRU00708"/>
    </source>
</evidence>
<reference evidence="3" key="1">
    <citation type="journal article" date="2017" name="Nature">
        <title>The sunflower genome provides insights into oil metabolism, flowering and Asterid evolution.</title>
        <authorList>
            <person name="Badouin H."/>
            <person name="Gouzy J."/>
            <person name="Grassa C.J."/>
            <person name="Murat F."/>
            <person name="Staton S.E."/>
            <person name="Cottret L."/>
            <person name="Lelandais-Briere C."/>
            <person name="Owens G.L."/>
            <person name="Carrere S."/>
            <person name="Mayjonade B."/>
            <person name="Legrand L."/>
            <person name="Gill N."/>
            <person name="Kane N.C."/>
            <person name="Bowers J.E."/>
            <person name="Hubner S."/>
            <person name="Bellec A."/>
            <person name="Berard A."/>
            <person name="Berges H."/>
            <person name="Blanchet N."/>
            <person name="Boniface M.C."/>
            <person name="Brunel D."/>
            <person name="Catrice O."/>
            <person name="Chaidir N."/>
            <person name="Claudel C."/>
            <person name="Donnadieu C."/>
            <person name="Faraut T."/>
            <person name="Fievet G."/>
            <person name="Helmstetter N."/>
            <person name="King M."/>
            <person name="Knapp S.J."/>
            <person name="Lai Z."/>
            <person name="Le Paslier M.C."/>
            <person name="Lippi Y."/>
            <person name="Lorenzon L."/>
            <person name="Mandel J.R."/>
            <person name="Marage G."/>
            <person name="Marchand G."/>
            <person name="Marquand E."/>
            <person name="Bret-Mestries E."/>
            <person name="Morien E."/>
            <person name="Nambeesan S."/>
            <person name="Nguyen T."/>
            <person name="Pegot-Espagnet P."/>
            <person name="Pouilly N."/>
            <person name="Raftis F."/>
            <person name="Sallet E."/>
            <person name="Schiex T."/>
            <person name="Thomas J."/>
            <person name="Vandecasteele C."/>
            <person name="Vares D."/>
            <person name="Vear F."/>
            <person name="Vautrin S."/>
            <person name="Crespi M."/>
            <person name="Mangin B."/>
            <person name="Burke J.M."/>
            <person name="Salse J."/>
            <person name="Munos S."/>
            <person name="Vincourt P."/>
            <person name="Rieseberg L.H."/>
            <person name="Langlade N.B."/>
        </authorList>
    </citation>
    <scope>NUCLEOTIDE SEQUENCE</scope>
    <source>
        <tissue evidence="3">Leaves</tissue>
    </source>
</reference>
<feature type="repeat" description="PPR" evidence="2">
    <location>
        <begin position="129"/>
        <end position="163"/>
    </location>
</feature>
<gene>
    <name evidence="3" type="ORF">HanXRQr2_Chr08g0360791</name>
</gene>
<reference evidence="3" key="2">
    <citation type="submission" date="2020-06" db="EMBL/GenBank/DDBJ databases">
        <title>Helianthus annuus Genome sequencing and assembly Release 2.</title>
        <authorList>
            <person name="Gouzy J."/>
            <person name="Langlade N."/>
            <person name="Munos S."/>
        </authorList>
    </citation>
    <scope>NUCLEOTIDE SEQUENCE</scope>
    <source>
        <tissue evidence="3">Leaves</tissue>
    </source>
</reference>
<keyword evidence="4" id="KW-1185">Reference proteome</keyword>
<dbReference type="InterPro" id="IPR046960">
    <property type="entry name" value="PPR_At4g14850-like_plant"/>
</dbReference>
<dbReference type="Gene3D" id="1.25.40.10">
    <property type="entry name" value="Tetratricopeptide repeat domain"/>
    <property type="match status" value="2"/>
</dbReference>
<feature type="repeat" description="PPR" evidence="2">
    <location>
        <begin position="230"/>
        <end position="264"/>
    </location>
</feature>
<dbReference type="EMBL" id="MNCJ02000323">
    <property type="protein sequence ID" value="KAF5797196.1"/>
    <property type="molecule type" value="Genomic_DNA"/>
</dbReference>
<dbReference type="GO" id="GO:0003723">
    <property type="term" value="F:RNA binding"/>
    <property type="evidence" value="ECO:0007669"/>
    <property type="project" value="InterPro"/>
</dbReference>
<keyword evidence="1" id="KW-0677">Repeat</keyword>
<sequence>MVLKHQIKTTHFLLSRALSTLLNPISFLDNNFSSLNNVSTIKNHEDHDSKSFDLPLVVQLQHNSHILNKLISSCASSRSLHLGIQVHSFVLKLGFSSNVYINTALVDMYGICSAIYDAQKVFDEMPLRNVITWNSLMSGYLRARCMDVLIRLYVGMYMLGISPSHSTFSTVLVGCSELKAVGLGEQLHCLCIKFGFLSNVVVGTALLEMYWKCSNVDDSCRVFDDLPNKNVVTWTSMINGYTRNKQTDNAMRMIRKMMGLGRKVDRITYNTLLISFCDPKDMIHCEQIHCCVIKEGLESDMYLAVTLVTVYSQCGSSIEDFYKICSTCWFSSVCA</sequence>
<comment type="caution">
    <text evidence="3">The sequence shown here is derived from an EMBL/GenBank/DDBJ whole genome shotgun (WGS) entry which is preliminary data.</text>
</comment>
<dbReference type="Gramene" id="mRNA:HanXRQr2_Chr08g0360791">
    <property type="protein sequence ID" value="CDS:HanXRQr2_Chr08g0360791.1"/>
    <property type="gene ID" value="HanXRQr2_Chr08g0360791"/>
</dbReference>
<dbReference type="FunFam" id="1.25.40.10:FF:000343">
    <property type="entry name" value="Pentatricopeptide repeat-containing protein At3g58590"/>
    <property type="match status" value="1"/>
</dbReference>
<dbReference type="GO" id="GO:0009451">
    <property type="term" value="P:RNA modification"/>
    <property type="evidence" value="ECO:0007669"/>
    <property type="project" value="InterPro"/>
</dbReference>
<proteinExistence type="predicted"/>
<dbReference type="NCBIfam" id="TIGR00756">
    <property type="entry name" value="PPR"/>
    <property type="match status" value="2"/>
</dbReference>
<dbReference type="InterPro" id="IPR011990">
    <property type="entry name" value="TPR-like_helical_dom_sf"/>
</dbReference>
<evidence type="ECO:0000256" key="1">
    <source>
        <dbReference type="ARBA" id="ARBA00022737"/>
    </source>
</evidence>
<dbReference type="PANTHER" id="PTHR47926">
    <property type="entry name" value="PENTATRICOPEPTIDE REPEAT-CONTAINING PROTEIN"/>
    <property type="match status" value="1"/>
</dbReference>
<organism evidence="3 4">
    <name type="scientific">Helianthus annuus</name>
    <name type="common">Common sunflower</name>
    <dbReference type="NCBI Taxonomy" id="4232"/>
    <lineage>
        <taxon>Eukaryota</taxon>
        <taxon>Viridiplantae</taxon>
        <taxon>Streptophyta</taxon>
        <taxon>Embryophyta</taxon>
        <taxon>Tracheophyta</taxon>
        <taxon>Spermatophyta</taxon>
        <taxon>Magnoliopsida</taxon>
        <taxon>eudicotyledons</taxon>
        <taxon>Gunneridae</taxon>
        <taxon>Pentapetalae</taxon>
        <taxon>asterids</taxon>
        <taxon>campanulids</taxon>
        <taxon>Asterales</taxon>
        <taxon>Asteraceae</taxon>
        <taxon>Asteroideae</taxon>
        <taxon>Heliantheae alliance</taxon>
        <taxon>Heliantheae</taxon>
        <taxon>Helianthus</taxon>
    </lineage>
</organism>
<dbReference type="AlphaFoldDB" id="A0A9K3NEC8"/>
<dbReference type="InterPro" id="IPR002885">
    <property type="entry name" value="PPR_rpt"/>
</dbReference>
<protein>
    <submittedName>
        <fullName evidence="3">Tetratricopeptide-like helical domain superfamily</fullName>
    </submittedName>
</protein>
<evidence type="ECO:0000313" key="3">
    <source>
        <dbReference type="EMBL" id="KAF5797196.1"/>
    </source>
</evidence>
<dbReference type="PROSITE" id="PS51375">
    <property type="entry name" value="PPR"/>
    <property type="match status" value="2"/>
</dbReference>
<dbReference type="FunFam" id="1.25.40.10:FF:000073">
    <property type="entry name" value="Pentatricopeptide repeat-containing protein chloroplastic"/>
    <property type="match status" value="1"/>
</dbReference>
<dbReference type="Proteomes" id="UP000215914">
    <property type="component" value="Unassembled WGS sequence"/>
</dbReference>